<protein>
    <submittedName>
        <fullName evidence="2">Uncharacterized protein</fullName>
    </submittedName>
</protein>
<accession>A0AAW5M1P0</accession>
<dbReference type="RefSeq" id="WP_139441826.1">
    <property type="nucleotide sequence ID" value="NZ_CAWOON010000102.1"/>
</dbReference>
<dbReference type="EMBL" id="JANLFC010000007">
    <property type="protein sequence ID" value="MCR4447159.1"/>
    <property type="molecule type" value="Genomic_DNA"/>
</dbReference>
<reference evidence="2" key="1">
    <citation type="submission" date="2022-08" db="EMBL/GenBank/DDBJ databases">
        <title>A global survey of hypervirulent Aeromonas hydrophila identified this emerging pathogen in farmed fish in the lower Mekong River basin.</title>
        <authorList>
            <person name="Xu T."/>
            <person name="Rasmussen-Ivey C.R."/>
            <person name="Moen F.S."/>
            <person name="Fernandez Bravo A."/>
            <person name="Lamy B."/>
            <person name="Beaz-Hidalgo R."/>
            <person name="Khan C.D."/>
            <person name="Castro Escarpulli G."/>
            <person name="Yasin I.S.M."/>
            <person name="Figueras M.J."/>
            <person name="Azzam Sayuti M."/>
            <person name="Karim M.M."/>
            <person name="Alam K.M."/>
            <person name="Le T.T.T."/>
            <person name="Thao N.H.P."/>
            <person name="Addo S."/>
            <person name="Duodu S."/>
            <person name="Ali S."/>
            <person name="Mey S."/>
            <person name="Somony T."/>
            <person name="Liles M.R."/>
        </authorList>
    </citation>
    <scope>NUCLEOTIDE SEQUENCE</scope>
    <source>
        <strain evidence="2">0.14</strain>
    </source>
</reference>
<name>A0AAW5M1P0_AERVE</name>
<keyword evidence="1" id="KW-0812">Transmembrane</keyword>
<evidence type="ECO:0000313" key="2">
    <source>
        <dbReference type="EMBL" id="MCR4447159.1"/>
    </source>
</evidence>
<evidence type="ECO:0000313" key="3">
    <source>
        <dbReference type="Proteomes" id="UP001204061"/>
    </source>
</evidence>
<proteinExistence type="predicted"/>
<dbReference type="Proteomes" id="UP001204061">
    <property type="component" value="Unassembled WGS sequence"/>
</dbReference>
<sequence>MKNLRDYQPEIFGVIVALAVLNIWYLCSVAIDESVVPKSYDYLIRVLTVAAGGFIGAFSAFWLKSYEEGKKDKKKEKSALNSALFVLIRQINAIQCIKRDLDKYKTPFERGLSLPAMKPPDYSSVKQDIDSLQFLIDNDNAQILMELTIEQERFEQAINSINIRNEFYVNEVQPALSFHALNGRPLPLAEFEEKLGERLFQGAMNGAAVLYELVYASDVSLHERYTELRVLAKKLFPGEKFVAWVKM</sequence>
<comment type="caution">
    <text evidence="2">The sequence shown here is derived from an EMBL/GenBank/DDBJ whole genome shotgun (WGS) entry which is preliminary data.</text>
</comment>
<dbReference type="AlphaFoldDB" id="A0AAW5M1P0"/>
<keyword evidence="1" id="KW-0472">Membrane</keyword>
<gene>
    <name evidence="2" type="ORF">NS965_01995</name>
</gene>
<feature type="transmembrane region" description="Helical" evidence="1">
    <location>
        <begin position="43"/>
        <end position="63"/>
    </location>
</feature>
<feature type="transmembrane region" description="Helical" evidence="1">
    <location>
        <begin position="12"/>
        <end position="31"/>
    </location>
</feature>
<keyword evidence="1" id="KW-1133">Transmembrane helix</keyword>
<organism evidence="2 3">
    <name type="scientific">Aeromonas veronii</name>
    <dbReference type="NCBI Taxonomy" id="654"/>
    <lineage>
        <taxon>Bacteria</taxon>
        <taxon>Pseudomonadati</taxon>
        <taxon>Pseudomonadota</taxon>
        <taxon>Gammaproteobacteria</taxon>
        <taxon>Aeromonadales</taxon>
        <taxon>Aeromonadaceae</taxon>
        <taxon>Aeromonas</taxon>
    </lineage>
</organism>
<evidence type="ECO:0000256" key="1">
    <source>
        <dbReference type="SAM" id="Phobius"/>
    </source>
</evidence>